<dbReference type="PANTHER" id="PTHR47123">
    <property type="entry name" value="F-BOX PROTEIN SKIP23"/>
    <property type="match status" value="1"/>
</dbReference>
<evidence type="ECO:0000259" key="1">
    <source>
        <dbReference type="SMART" id="SM00256"/>
    </source>
</evidence>
<dbReference type="InterPro" id="IPR044730">
    <property type="entry name" value="RNase_H-like_dom_plant"/>
</dbReference>
<dbReference type="PANTHER" id="PTHR47123:SF15">
    <property type="entry name" value="F-BOX PROTEIN SKIP23"/>
    <property type="match status" value="1"/>
</dbReference>
<name>A0A7J6GJ23_CANSA</name>
<feature type="domain" description="F-box" evidence="1">
    <location>
        <begin position="7"/>
        <end position="47"/>
    </location>
</feature>
<dbReference type="Pfam" id="PF00646">
    <property type="entry name" value="F-box"/>
    <property type="match status" value="1"/>
</dbReference>
<dbReference type="Gene3D" id="1.20.1280.50">
    <property type="match status" value="1"/>
</dbReference>
<accession>A0A7J6GJ23</accession>
<gene>
    <name evidence="2" type="ORF">G4B88_021636</name>
</gene>
<proteinExistence type="predicted"/>
<dbReference type="CDD" id="cd06222">
    <property type="entry name" value="RNase_H_like"/>
    <property type="match status" value="1"/>
</dbReference>
<dbReference type="SMART" id="SM00256">
    <property type="entry name" value="FBOX"/>
    <property type="match status" value="1"/>
</dbReference>
<dbReference type="SUPFAM" id="SSF81383">
    <property type="entry name" value="F-box domain"/>
    <property type="match status" value="1"/>
</dbReference>
<dbReference type="EMBL" id="JAATIQ010000100">
    <property type="protein sequence ID" value="KAF4382853.1"/>
    <property type="molecule type" value="Genomic_DNA"/>
</dbReference>
<evidence type="ECO:0000313" key="3">
    <source>
        <dbReference type="Proteomes" id="UP000583929"/>
    </source>
</evidence>
<keyword evidence="3" id="KW-1185">Reference proteome</keyword>
<dbReference type="AlphaFoldDB" id="A0A7J6GJ23"/>
<dbReference type="InterPro" id="IPR001810">
    <property type="entry name" value="F-box_dom"/>
</dbReference>
<dbReference type="InterPro" id="IPR036047">
    <property type="entry name" value="F-box-like_dom_sf"/>
</dbReference>
<dbReference type="InterPro" id="IPR012337">
    <property type="entry name" value="RNaseH-like_sf"/>
</dbReference>
<evidence type="ECO:0000313" key="2">
    <source>
        <dbReference type="EMBL" id="KAF4382853.1"/>
    </source>
</evidence>
<dbReference type="InterPro" id="IPR036397">
    <property type="entry name" value="RNaseH_sf"/>
</dbReference>
<dbReference type="InterPro" id="IPR051304">
    <property type="entry name" value="SCF_F-box_domain"/>
</dbReference>
<dbReference type="GO" id="GO:0004523">
    <property type="term" value="F:RNA-DNA hybrid ribonuclease activity"/>
    <property type="evidence" value="ECO:0007669"/>
    <property type="project" value="InterPro"/>
</dbReference>
<sequence length="583" mass="65643">MANWSQLPADLLVEIAKRLDSPLYLLRFRSVCSSWRSSVSSRLRNLLGRFPLPNDGMSNTIRGFNLAKRRIFLIGSPGNTNQPSSGHWLIKMEESVPGTIRLINPLSRFEIRPLPEDFPKVLDVSRFRVYELSQEYVLHYMHYPTLANFSGDVGNLYMEKVVFKFLDSESDKFVLLTIHVSGKLATFKSGDKRWTIIPDMPSPYDDVILYKGNFYAVDSTGRTVLVGCSLNVVLVANPVFGGDKKFLVESRGELLMVDMYLSLSPPEEDLVSDEDFEQFDAYLGEKTVSFRVHQLDKKEKMWKVVKSLGDQVLFLGDDCTFSASASELSGCNNCIIFNNYVFYNGGQEDGVFGGRDISVYDVGSGSIVPLANYPEYSKLFWPPPQWITTNEVPPTDSALGDVQAQLEQITLNTTPKKKKVRNTRGSKSLFPTQGLLITDASWKEGKAGIAVGCQDRQSGKWLWSAKRIEAASAMEAEASAIFWALQLSRECGFRSIAIASDALLLVQALIMRRLLPCWKTRTMATKIWSLLEDFLKCALLHFKRSDNIYADKLAKSVRCNDLVHDFKLREGSPVVIPNYVIFI</sequence>
<dbReference type="Pfam" id="PF13456">
    <property type="entry name" value="RVT_3"/>
    <property type="match status" value="1"/>
</dbReference>
<comment type="caution">
    <text evidence="2">The sequence shown here is derived from an EMBL/GenBank/DDBJ whole genome shotgun (WGS) entry which is preliminary data.</text>
</comment>
<dbReference type="SUPFAM" id="SSF53098">
    <property type="entry name" value="Ribonuclease H-like"/>
    <property type="match status" value="1"/>
</dbReference>
<dbReference type="InterPro" id="IPR005174">
    <property type="entry name" value="KIB1-4_b-propeller"/>
</dbReference>
<dbReference type="InterPro" id="IPR002156">
    <property type="entry name" value="RNaseH_domain"/>
</dbReference>
<dbReference type="Gene3D" id="3.30.420.10">
    <property type="entry name" value="Ribonuclease H-like superfamily/Ribonuclease H"/>
    <property type="match status" value="1"/>
</dbReference>
<organism evidence="2 3">
    <name type="scientific">Cannabis sativa</name>
    <name type="common">Hemp</name>
    <name type="synonym">Marijuana</name>
    <dbReference type="NCBI Taxonomy" id="3483"/>
    <lineage>
        <taxon>Eukaryota</taxon>
        <taxon>Viridiplantae</taxon>
        <taxon>Streptophyta</taxon>
        <taxon>Embryophyta</taxon>
        <taxon>Tracheophyta</taxon>
        <taxon>Spermatophyta</taxon>
        <taxon>Magnoliopsida</taxon>
        <taxon>eudicotyledons</taxon>
        <taxon>Gunneridae</taxon>
        <taxon>Pentapetalae</taxon>
        <taxon>rosids</taxon>
        <taxon>fabids</taxon>
        <taxon>Rosales</taxon>
        <taxon>Cannabaceae</taxon>
        <taxon>Cannabis</taxon>
    </lineage>
</organism>
<protein>
    <recommendedName>
        <fullName evidence="1">F-box domain-containing protein</fullName>
    </recommendedName>
</protein>
<dbReference type="GO" id="GO:0003676">
    <property type="term" value="F:nucleic acid binding"/>
    <property type="evidence" value="ECO:0007669"/>
    <property type="project" value="InterPro"/>
</dbReference>
<dbReference type="Proteomes" id="UP000583929">
    <property type="component" value="Unassembled WGS sequence"/>
</dbReference>
<reference evidence="2 3" key="1">
    <citation type="journal article" date="2020" name="bioRxiv">
        <title>Sequence and annotation of 42 cannabis genomes reveals extensive copy number variation in cannabinoid synthesis and pathogen resistance genes.</title>
        <authorList>
            <person name="Mckernan K.J."/>
            <person name="Helbert Y."/>
            <person name="Kane L.T."/>
            <person name="Ebling H."/>
            <person name="Zhang L."/>
            <person name="Liu B."/>
            <person name="Eaton Z."/>
            <person name="Mclaughlin S."/>
            <person name="Kingan S."/>
            <person name="Baybayan P."/>
            <person name="Concepcion G."/>
            <person name="Jordan M."/>
            <person name="Riva A."/>
            <person name="Barbazuk W."/>
            <person name="Harkins T."/>
        </authorList>
    </citation>
    <scope>NUCLEOTIDE SEQUENCE [LARGE SCALE GENOMIC DNA]</scope>
    <source>
        <strain evidence="3">cv. Jamaican Lion 4</strain>
        <tissue evidence="2">Leaf</tissue>
    </source>
</reference>
<dbReference type="Pfam" id="PF03478">
    <property type="entry name" value="Beta-prop_KIB1-4"/>
    <property type="match status" value="1"/>
</dbReference>